<sequence>MTEEFEALKRKQTWTLVKLPQHGSAIGCKWVFRTKENQDGTINKHKA</sequence>
<evidence type="ECO:0000313" key="1">
    <source>
        <dbReference type="EMBL" id="MCI37008.1"/>
    </source>
</evidence>
<dbReference type="Proteomes" id="UP000265520">
    <property type="component" value="Unassembled WGS sequence"/>
</dbReference>
<proteinExistence type="predicted"/>
<comment type="caution">
    <text evidence="1">The sequence shown here is derived from an EMBL/GenBank/DDBJ whole genome shotgun (WGS) entry which is preliminary data.</text>
</comment>
<keyword evidence="2" id="KW-1185">Reference proteome</keyword>
<dbReference type="EMBL" id="LXQA010239724">
    <property type="protein sequence ID" value="MCI37008.1"/>
    <property type="molecule type" value="Genomic_DNA"/>
</dbReference>
<organism evidence="1 2">
    <name type="scientific">Trifolium medium</name>
    <dbReference type="NCBI Taxonomy" id="97028"/>
    <lineage>
        <taxon>Eukaryota</taxon>
        <taxon>Viridiplantae</taxon>
        <taxon>Streptophyta</taxon>
        <taxon>Embryophyta</taxon>
        <taxon>Tracheophyta</taxon>
        <taxon>Spermatophyta</taxon>
        <taxon>Magnoliopsida</taxon>
        <taxon>eudicotyledons</taxon>
        <taxon>Gunneridae</taxon>
        <taxon>Pentapetalae</taxon>
        <taxon>rosids</taxon>
        <taxon>fabids</taxon>
        <taxon>Fabales</taxon>
        <taxon>Fabaceae</taxon>
        <taxon>Papilionoideae</taxon>
        <taxon>50 kb inversion clade</taxon>
        <taxon>NPAAA clade</taxon>
        <taxon>Hologalegina</taxon>
        <taxon>IRL clade</taxon>
        <taxon>Trifolieae</taxon>
        <taxon>Trifolium</taxon>
    </lineage>
</organism>
<name>A0A392RK69_9FABA</name>
<reference evidence="1 2" key="1">
    <citation type="journal article" date="2018" name="Front. Plant Sci.">
        <title>Red Clover (Trifolium pratense) and Zigzag Clover (T. medium) - A Picture of Genomic Similarities and Differences.</title>
        <authorList>
            <person name="Dluhosova J."/>
            <person name="Istvanek J."/>
            <person name="Nedelnik J."/>
            <person name="Repkova J."/>
        </authorList>
    </citation>
    <scope>NUCLEOTIDE SEQUENCE [LARGE SCALE GENOMIC DNA]</scope>
    <source>
        <strain evidence="2">cv. 10/8</strain>
        <tissue evidence="1">Leaf</tissue>
    </source>
</reference>
<protein>
    <submittedName>
        <fullName evidence="1">Retrovirus-related Pol polyprotein from transposon TNT 1-94</fullName>
    </submittedName>
</protein>
<dbReference type="AlphaFoldDB" id="A0A392RK69"/>
<feature type="non-terminal residue" evidence="1">
    <location>
        <position position="47"/>
    </location>
</feature>
<evidence type="ECO:0000313" key="2">
    <source>
        <dbReference type="Proteomes" id="UP000265520"/>
    </source>
</evidence>
<accession>A0A392RK69</accession>